<feature type="compositionally biased region" description="Polar residues" evidence="1">
    <location>
        <begin position="445"/>
        <end position="458"/>
    </location>
</feature>
<dbReference type="EMBL" id="KZ824288">
    <property type="protein sequence ID" value="RAL11447.1"/>
    <property type="molecule type" value="Genomic_DNA"/>
</dbReference>
<organism evidence="2 3">
    <name type="scientific">Aspergillus homomorphus (strain CBS 101889)</name>
    <dbReference type="NCBI Taxonomy" id="1450537"/>
    <lineage>
        <taxon>Eukaryota</taxon>
        <taxon>Fungi</taxon>
        <taxon>Dikarya</taxon>
        <taxon>Ascomycota</taxon>
        <taxon>Pezizomycotina</taxon>
        <taxon>Eurotiomycetes</taxon>
        <taxon>Eurotiomycetidae</taxon>
        <taxon>Eurotiales</taxon>
        <taxon>Aspergillaceae</taxon>
        <taxon>Aspergillus</taxon>
        <taxon>Aspergillus subgen. Circumdati</taxon>
    </lineage>
</organism>
<feature type="compositionally biased region" description="Low complexity" evidence="1">
    <location>
        <begin position="511"/>
        <end position="522"/>
    </location>
</feature>
<name>A0A395HUE9_ASPHC</name>
<dbReference type="VEuPathDB" id="FungiDB:BO97DRAFT_453963"/>
<evidence type="ECO:0000256" key="1">
    <source>
        <dbReference type="SAM" id="MobiDB-lite"/>
    </source>
</evidence>
<feature type="compositionally biased region" description="Polar residues" evidence="1">
    <location>
        <begin position="498"/>
        <end position="510"/>
    </location>
</feature>
<feature type="compositionally biased region" description="Low complexity" evidence="1">
    <location>
        <begin position="575"/>
        <end position="591"/>
    </location>
</feature>
<feature type="compositionally biased region" description="Acidic residues" evidence="1">
    <location>
        <begin position="158"/>
        <end position="183"/>
    </location>
</feature>
<keyword evidence="3" id="KW-1185">Reference proteome</keyword>
<gene>
    <name evidence="2" type="ORF">BO97DRAFT_453963</name>
</gene>
<dbReference type="RefSeq" id="XP_025550601.1">
    <property type="nucleotide sequence ID" value="XM_025699089.1"/>
</dbReference>
<evidence type="ECO:0000313" key="2">
    <source>
        <dbReference type="EMBL" id="RAL11447.1"/>
    </source>
</evidence>
<feature type="region of interest" description="Disordered" evidence="1">
    <location>
        <begin position="569"/>
        <end position="592"/>
    </location>
</feature>
<feature type="region of interest" description="Disordered" evidence="1">
    <location>
        <begin position="346"/>
        <end position="553"/>
    </location>
</feature>
<feature type="compositionally biased region" description="Basic and acidic residues" evidence="1">
    <location>
        <begin position="486"/>
        <end position="497"/>
    </location>
</feature>
<feature type="region of interest" description="Disordered" evidence="1">
    <location>
        <begin position="296"/>
        <end position="318"/>
    </location>
</feature>
<accession>A0A395HUE9</accession>
<feature type="compositionally biased region" description="Low complexity" evidence="1">
    <location>
        <begin position="459"/>
        <end position="470"/>
    </location>
</feature>
<sequence>MSTSVIPAEPQLASYRFEPLVQIATTLFAYTIALLSTIANNFSAGLFAATYEHITHPLLGHSPAYIANKGIEAGTSSAAVLDSFLMLPEAGITTDLALYHPAGDEDDEFGSESTGSGWSGTFFDKKIWEKFDEYVAWILASYVAERNARAELRVGGDVVEENGEVDEEEVEEDEEDTNEDHDEEDDYVIINDDMFDDDEHEDEQAPPKHDNTSNQGVGASMALLELHDAKFKEIIAQHKGSLTRETPRMQIKRKVAQLRHVVINKASPITEAEYNRLVAASYVSCLSQSASSKGFISPSSVSSNSSKPPHSAASTVSVPTGCISRNASISPSLGSSDVSKRLQSASTNTSISSSTVFSNTSSPPGSTSSNAFSQLSSAPSNGSNPPSSNTRKASKRPHSASSNTSNPPSSNGPIPLSSASWGNASLPPSSTSSNASTHHGTSTSAVPCTSTSRAPIQATSPTSSTVPSTSLMNEPPTGTIPSTNIRPKEQEQPEERPSTSSYHHPESTTSTPLTQEPQDTTPPEQPTPTAPTSSLNHNPEPTPSPTPSTPRIKPQELQTLHPQLVTTTPLNLNRNSQNPQITPNQTNPPTTKLTVEEREDLLDLKTTLNLLLNQTAMRIDKNPKYAEHAALALQHAAATVTSLAAAPRMPRSPPRQQQQLPKNFKSVGFNPMVTRIETKGWVWVGVGDYGGRGGWGGGDIYFLSGFCGV</sequence>
<protein>
    <submittedName>
        <fullName evidence="2">Uncharacterized protein</fullName>
    </submittedName>
</protein>
<feature type="compositionally biased region" description="Low complexity" evidence="1">
    <location>
        <begin position="399"/>
        <end position="444"/>
    </location>
</feature>
<dbReference type="Proteomes" id="UP000248961">
    <property type="component" value="Unassembled WGS sequence"/>
</dbReference>
<dbReference type="AlphaFoldDB" id="A0A395HUE9"/>
<dbReference type="GeneID" id="37203378"/>
<proteinExistence type="predicted"/>
<feature type="compositionally biased region" description="Low complexity" evidence="1">
    <location>
        <begin position="297"/>
        <end position="314"/>
    </location>
</feature>
<reference evidence="2 3" key="1">
    <citation type="submission" date="2018-02" db="EMBL/GenBank/DDBJ databases">
        <title>The genomes of Aspergillus section Nigri reveals drivers in fungal speciation.</title>
        <authorList>
            <consortium name="DOE Joint Genome Institute"/>
            <person name="Vesth T.C."/>
            <person name="Nybo J."/>
            <person name="Theobald S."/>
            <person name="Brandl J."/>
            <person name="Frisvad J.C."/>
            <person name="Nielsen K.F."/>
            <person name="Lyhne E.K."/>
            <person name="Kogle M.E."/>
            <person name="Kuo A."/>
            <person name="Riley R."/>
            <person name="Clum A."/>
            <person name="Nolan M."/>
            <person name="Lipzen A."/>
            <person name="Salamov A."/>
            <person name="Henrissat B."/>
            <person name="Wiebenga A."/>
            <person name="De vries R.P."/>
            <person name="Grigoriev I.V."/>
            <person name="Mortensen U.H."/>
            <person name="Andersen M.R."/>
            <person name="Baker S.E."/>
        </authorList>
    </citation>
    <scope>NUCLEOTIDE SEQUENCE [LARGE SCALE GENOMIC DNA]</scope>
    <source>
        <strain evidence="2 3">CBS 101889</strain>
    </source>
</reference>
<feature type="region of interest" description="Disordered" evidence="1">
    <location>
        <begin position="157"/>
        <end position="183"/>
    </location>
</feature>
<evidence type="ECO:0000313" key="3">
    <source>
        <dbReference type="Proteomes" id="UP000248961"/>
    </source>
</evidence>
<feature type="compositionally biased region" description="Low complexity" evidence="1">
    <location>
        <begin position="346"/>
        <end position="389"/>
    </location>
</feature>